<keyword evidence="7" id="KW-1185">Reference proteome</keyword>
<evidence type="ECO:0000313" key="8">
    <source>
        <dbReference type="WBParaSite" id="L893_g13341.t1"/>
    </source>
</evidence>
<keyword evidence="4 5" id="KW-0949">S-adenosyl-L-methionine</keyword>
<keyword evidence="1 5" id="KW-0963">Cytoplasm</keyword>
<organism evidence="7 8">
    <name type="scientific">Steinernema glaseri</name>
    <dbReference type="NCBI Taxonomy" id="37863"/>
    <lineage>
        <taxon>Eukaryota</taxon>
        <taxon>Metazoa</taxon>
        <taxon>Ecdysozoa</taxon>
        <taxon>Nematoda</taxon>
        <taxon>Chromadorea</taxon>
        <taxon>Rhabditida</taxon>
        <taxon>Tylenchina</taxon>
        <taxon>Panagrolaimomorpha</taxon>
        <taxon>Strongyloidoidea</taxon>
        <taxon>Steinernematidae</taxon>
        <taxon>Steinernema</taxon>
    </lineage>
</organism>
<accession>A0A1I7Y742</accession>
<dbReference type="InterPro" id="IPR025714">
    <property type="entry name" value="Methyltranfer_dom"/>
</dbReference>
<comment type="subcellular location">
    <subcellularLocation>
        <location evidence="5">Cytoplasm</location>
    </subcellularLocation>
</comment>
<evidence type="ECO:0000256" key="3">
    <source>
        <dbReference type="ARBA" id="ARBA00022679"/>
    </source>
</evidence>
<feature type="domain" description="Methyltransferase" evidence="6">
    <location>
        <begin position="61"/>
        <end position="197"/>
    </location>
</feature>
<dbReference type="AlphaFoldDB" id="A0A1I7Y742"/>
<evidence type="ECO:0000259" key="6">
    <source>
        <dbReference type="Pfam" id="PF13847"/>
    </source>
</evidence>
<dbReference type="EC" id="2.1.1.-" evidence="5"/>
<evidence type="ECO:0000313" key="7">
    <source>
        <dbReference type="Proteomes" id="UP000095287"/>
    </source>
</evidence>
<dbReference type="GO" id="GO:0016279">
    <property type="term" value="F:protein-lysine N-methyltransferase activity"/>
    <property type="evidence" value="ECO:0007669"/>
    <property type="project" value="UniProtKB-UniRule"/>
</dbReference>
<dbReference type="Gene3D" id="3.40.50.150">
    <property type="entry name" value="Vaccinia Virus protein VP39"/>
    <property type="match status" value="1"/>
</dbReference>
<proteinExistence type="inferred from homology"/>
<reference evidence="8" key="1">
    <citation type="submission" date="2016-11" db="UniProtKB">
        <authorList>
            <consortium name="WormBaseParasite"/>
        </authorList>
    </citation>
    <scope>IDENTIFICATION</scope>
</reference>
<keyword evidence="3 5" id="KW-0808">Transferase</keyword>
<evidence type="ECO:0000256" key="1">
    <source>
        <dbReference type="ARBA" id="ARBA00022490"/>
    </source>
</evidence>
<evidence type="ECO:0000256" key="4">
    <source>
        <dbReference type="ARBA" id="ARBA00022691"/>
    </source>
</evidence>
<evidence type="ECO:0000256" key="2">
    <source>
        <dbReference type="ARBA" id="ARBA00022603"/>
    </source>
</evidence>
<dbReference type="Proteomes" id="UP000095287">
    <property type="component" value="Unplaced"/>
</dbReference>
<evidence type="ECO:0000256" key="5">
    <source>
        <dbReference type="HAMAP-Rule" id="MF_03188"/>
    </source>
</evidence>
<dbReference type="Pfam" id="PF13847">
    <property type="entry name" value="Methyltransf_31"/>
    <property type="match status" value="1"/>
</dbReference>
<dbReference type="CDD" id="cd02440">
    <property type="entry name" value="AdoMet_MTases"/>
    <property type="match status" value="1"/>
</dbReference>
<sequence length="235" mass="26845">MSDCEGEEEQFDSALGTKEFWDQRYNLELSNFTENGDEGEVWFGRSAENRVIKFLSEQKVDKDVAILDVGTGNGSMLRRLREKGFTKLTGIDYSEGAIELSKELAEQDDYDGDVEIEFLVTDLIKEESDEELRNRFDVILDKGTWDAISLAGDRNERLKNYRNSIVSFLRQNDMADIPLEPRYFVICSCNFTKDELIELFQCEDLQFDSEVAASHSISFGGRCGVTSTVVVFRKD</sequence>
<keyword evidence="2 5" id="KW-0489">Methyltransferase</keyword>
<dbReference type="WBParaSite" id="L893_g13341.t1">
    <property type="protein sequence ID" value="L893_g13341.t1"/>
    <property type="gene ID" value="L893_g13341"/>
</dbReference>
<dbReference type="InterPro" id="IPR029063">
    <property type="entry name" value="SAM-dependent_MTases_sf"/>
</dbReference>
<protein>
    <recommendedName>
        <fullName evidence="5">Protein-lysine N-methyltransferase</fullName>
        <ecNumber evidence="5">2.1.1.-</ecNumber>
    </recommendedName>
</protein>
<comment type="similarity">
    <text evidence="5">Belongs to the class I-like SAM-binding methyltransferase superfamily. EFM4 family.</text>
</comment>
<dbReference type="HAMAP" id="MF_03188">
    <property type="entry name" value="Methyltr_EFM4"/>
    <property type="match status" value="1"/>
</dbReference>
<dbReference type="GO" id="GO:0032259">
    <property type="term" value="P:methylation"/>
    <property type="evidence" value="ECO:0007669"/>
    <property type="project" value="UniProtKB-KW"/>
</dbReference>
<dbReference type="PANTHER" id="PTHR12843">
    <property type="entry name" value="PROTEIN-LYSINE N-METHYLTRANSFERASE METTL10"/>
    <property type="match status" value="1"/>
</dbReference>
<dbReference type="InterPro" id="IPR026635">
    <property type="entry name" value="Efm4/METTL10"/>
</dbReference>
<dbReference type="GO" id="GO:0005737">
    <property type="term" value="C:cytoplasm"/>
    <property type="evidence" value="ECO:0007669"/>
    <property type="project" value="UniProtKB-SubCell"/>
</dbReference>
<dbReference type="PANTHER" id="PTHR12843:SF5">
    <property type="entry name" value="EEF1A LYSINE METHYLTRANSFERASE 2"/>
    <property type="match status" value="1"/>
</dbReference>
<comment type="function">
    <text evidence="5">S-adenosyl-L-methionine-dependent protein-lysine N-methyltransferase that methylates elongation factor 1-alpha.</text>
</comment>
<name>A0A1I7Y742_9BILA</name>
<dbReference type="SUPFAM" id="SSF53335">
    <property type="entry name" value="S-adenosyl-L-methionine-dependent methyltransferases"/>
    <property type="match status" value="1"/>
</dbReference>